<sequence length="640" mass="70286">MSSHAIGIDLGTTYSCVAVFKNDQVEIVANDQGNRTTPSYVAFSESERLIGDAAKNQVAMNPTNTVFDAKRIIGRKFDDPDLQSDMKHWPFKVTVKDGKPVVEVEYQGERKTFFPEEISAMVLQKMKEIAEAYLGEKVSKAVVTVPAYFNDSQRQATKDAGTIAGLEVLRIINEPTAAAIAYGMDKRSDSEMRTVLIFDLGGGTFDVTLLTIDGGFFEVKATAGDTHLGGEDFDNRLVDYFATEFKTRTGKDVRSNARAMRRLRTACERVKRTLSSSASTNIEIDALFDGCDFFSKITRARFEEMCRDQFERCLEPVKKVLSDAEVDVSAVNDVVLVGGSTRIPRVQQLVQSFFNGKEPNRSINPDEAVAYGAAVQAHILSGGKSKQVEGLLLLDVTPLSLGVETAGGVMSVLIPRNTTMPAQKSQTFSTNADNQRSVEIKVYEGERPLVSQCQCLGTFTLTDIPPAPRGKPRITVSFDVNTDGILVVSAVEESAGKTKAITISNDKGRLTREQIDKMVSEAEKFAQEDRANADKIESRNSVENYTFSLRSTLNDPDVQQGVSNEDRQKIQSVVNAVSAWLDENPDAEKEEYDAKYKEMEQVVHPILSAYYVKRTMSGQPPEAGDSEGAAGNAPEPDDVD</sequence>
<dbReference type="CDD" id="cd10233">
    <property type="entry name" value="ASKHA_NBD_HSP70_HSPA1"/>
    <property type="match status" value="1"/>
</dbReference>
<dbReference type="Pfam" id="PF00012">
    <property type="entry name" value="HSP70"/>
    <property type="match status" value="1"/>
</dbReference>
<dbReference type="InterPro" id="IPR018181">
    <property type="entry name" value="Heat_shock_70_CS"/>
</dbReference>
<reference evidence="6" key="1">
    <citation type="submission" date="2011-07" db="EMBL/GenBank/DDBJ databases">
        <title>Divergent evolution of antigenic variation in African trypanosomes.</title>
        <authorList>
            <person name="Jackson A.P."/>
            <person name="Berry A."/>
            <person name="Allison H.C."/>
            <person name="Burton P."/>
            <person name="Anderson J."/>
            <person name="Aslett M."/>
            <person name="Brown R."/>
            <person name="Corton N."/>
            <person name="Harris D."/>
            <person name="Hauser H."/>
            <person name="Gamble J."/>
            <person name="Gilderthorp R."/>
            <person name="McQuillan J."/>
            <person name="Quail M.A."/>
            <person name="Sanders M."/>
            <person name="Van Tonder A."/>
            <person name="Ginger M.L."/>
            <person name="Donelson J.E."/>
            <person name="Field M.C."/>
            <person name="Barry J.D."/>
            <person name="Berriman M."/>
            <person name="Hertz-Fowler C."/>
        </authorList>
    </citation>
    <scope>NUCLEOTIDE SEQUENCE [LARGE SCALE GENOMIC DNA]</scope>
    <source>
        <strain evidence="6">IL3000</strain>
    </source>
</reference>
<dbReference type="SUPFAM" id="SSF100920">
    <property type="entry name" value="Heat shock protein 70kD (HSP70), peptide-binding domain"/>
    <property type="match status" value="1"/>
</dbReference>
<dbReference type="OMA" id="PCQSVNP"/>
<dbReference type="FunFam" id="3.30.30.30:FF:000001">
    <property type="entry name" value="heat shock 70 kDa protein-like"/>
    <property type="match status" value="1"/>
</dbReference>
<feature type="region of interest" description="Disordered" evidence="4">
    <location>
        <begin position="616"/>
        <end position="640"/>
    </location>
</feature>
<dbReference type="Gene3D" id="3.30.420.40">
    <property type="match status" value="2"/>
</dbReference>
<accession>F9WCN2</accession>
<evidence type="ECO:0000313" key="6">
    <source>
        <dbReference type="Proteomes" id="UP000000702"/>
    </source>
</evidence>
<keyword evidence="1 3" id="KW-0547">Nucleotide-binding</keyword>
<dbReference type="PANTHER" id="PTHR19375">
    <property type="entry name" value="HEAT SHOCK PROTEIN 70KDA"/>
    <property type="match status" value="1"/>
</dbReference>
<dbReference type="GO" id="GO:0005524">
    <property type="term" value="F:ATP binding"/>
    <property type="evidence" value="ECO:0007669"/>
    <property type="project" value="UniProtKB-KW"/>
</dbReference>
<evidence type="ECO:0000256" key="4">
    <source>
        <dbReference type="SAM" id="MobiDB-lite"/>
    </source>
</evidence>
<dbReference type="AlphaFoldDB" id="F9WCN2"/>
<proteinExistence type="inferred from homology"/>
<comment type="caution">
    <text evidence="5">The sequence shown here is derived from an EMBL/GenBank/DDBJ whole genome shotgun (WGS) entry which is preliminary data.</text>
</comment>
<dbReference type="FunFam" id="2.60.34.10:FF:000002">
    <property type="entry name" value="Heat shock 70 kDa"/>
    <property type="match status" value="1"/>
</dbReference>
<evidence type="ECO:0000256" key="2">
    <source>
        <dbReference type="ARBA" id="ARBA00022840"/>
    </source>
</evidence>
<dbReference type="Gene3D" id="2.60.34.10">
    <property type="entry name" value="Substrate Binding Domain Of DNAk, Chain A, domain 1"/>
    <property type="match status" value="1"/>
</dbReference>
<comment type="similarity">
    <text evidence="3">Belongs to the heat shock protein 70 family.</text>
</comment>
<keyword evidence="6" id="KW-1185">Reference proteome</keyword>
<name>F9WCN2_TRYCI</name>
<dbReference type="Gene3D" id="3.30.30.30">
    <property type="match status" value="1"/>
</dbReference>
<dbReference type="VEuPathDB" id="TriTrypDB:TcIL3000_0_55930"/>
<dbReference type="InterPro" id="IPR029047">
    <property type="entry name" value="HSP70_peptide-bd_sf"/>
</dbReference>
<dbReference type="Gene3D" id="3.90.640.10">
    <property type="entry name" value="Actin, Chain A, domain 4"/>
    <property type="match status" value="1"/>
</dbReference>
<evidence type="ECO:0000256" key="1">
    <source>
        <dbReference type="ARBA" id="ARBA00022741"/>
    </source>
</evidence>
<dbReference type="PROSITE" id="PS00329">
    <property type="entry name" value="HSP70_2"/>
    <property type="match status" value="1"/>
</dbReference>
<organism evidence="5 6">
    <name type="scientific">Trypanosoma congolense (strain IL3000)</name>
    <dbReference type="NCBI Taxonomy" id="1068625"/>
    <lineage>
        <taxon>Eukaryota</taxon>
        <taxon>Discoba</taxon>
        <taxon>Euglenozoa</taxon>
        <taxon>Kinetoplastea</taxon>
        <taxon>Metakinetoplastina</taxon>
        <taxon>Trypanosomatida</taxon>
        <taxon>Trypanosomatidae</taxon>
        <taxon>Trypanosoma</taxon>
        <taxon>Nannomonas</taxon>
    </lineage>
</organism>
<dbReference type="PRINTS" id="PR00301">
    <property type="entry name" value="HEATSHOCK70"/>
</dbReference>
<dbReference type="FunFam" id="3.90.640.10:FF:000002">
    <property type="entry name" value="Heat shock 70 kDa"/>
    <property type="match status" value="1"/>
</dbReference>
<keyword evidence="2 3" id="KW-0067">ATP-binding</keyword>
<dbReference type="InterPro" id="IPR029048">
    <property type="entry name" value="HSP70_C_sf"/>
</dbReference>
<evidence type="ECO:0000313" key="5">
    <source>
        <dbReference type="EMBL" id="CCD15027.1"/>
    </source>
</evidence>
<dbReference type="Gene3D" id="1.20.1270.10">
    <property type="match status" value="1"/>
</dbReference>
<dbReference type="NCBIfam" id="NF001413">
    <property type="entry name" value="PRK00290.1"/>
    <property type="match status" value="1"/>
</dbReference>
<reference evidence="5 6" key="2">
    <citation type="journal article" date="2012" name="Proc. Natl. Acad. Sci. U.S.A.">
        <title>Antigenic diversity is generated by distinct evolutionary mechanisms in African trypanosome species.</title>
        <authorList>
            <person name="Jackson A.P."/>
            <person name="Berry A."/>
            <person name="Aslett M."/>
            <person name="Allison H.C."/>
            <person name="Burton P."/>
            <person name="Vavrova-Anderson J."/>
            <person name="Brown R."/>
            <person name="Browne H."/>
            <person name="Corton N."/>
            <person name="Hauser H."/>
            <person name="Gamble J."/>
            <person name="Gilderthorp R."/>
            <person name="Marcello L."/>
            <person name="McQuillan J."/>
            <person name="Otto T.D."/>
            <person name="Quail M.A."/>
            <person name="Sanders M.J."/>
            <person name="van Tonder A."/>
            <person name="Ginger M.L."/>
            <person name="Field M.C."/>
            <person name="Barry J.D."/>
            <person name="Hertz-Fowler C."/>
            <person name="Berriman M."/>
        </authorList>
    </citation>
    <scope>NUCLEOTIDE SEQUENCE [LARGE SCALE GENOMIC DNA]</scope>
    <source>
        <strain evidence="5 6">IL3000</strain>
    </source>
</reference>
<dbReference type="GO" id="GO:0140662">
    <property type="term" value="F:ATP-dependent protein folding chaperone"/>
    <property type="evidence" value="ECO:0007669"/>
    <property type="project" value="InterPro"/>
</dbReference>
<dbReference type="SUPFAM" id="SSF53067">
    <property type="entry name" value="Actin-like ATPase domain"/>
    <property type="match status" value="2"/>
</dbReference>
<protein>
    <submittedName>
        <fullName evidence="5">WGS project CAEQ00000000 data, annotated contig 2250</fullName>
    </submittedName>
</protein>
<dbReference type="Proteomes" id="UP000000702">
    <property type="component" value="Unassembled WGS sequence"/>
</dbReference>
<gene>
    <name evidence="5" type="ORF">TCIL3000_0_55930</name>
</gene>
<dbReference type="SUPFAM" id="SSF100934">
    <property type="entry name" value="Heat shock protein 70kD (HSP70), C-terminal subdomain"/>
    <property type="match status" value="1"/>
</dbReference>
<dbReference type="InterPro" id="IPR013126">
    <property type="entry name" value="Hsp_70_fam"/>
</dbReference>
<dbReference type="PROSITE" id="PS01036">
    <property type="entry name" value="HSP70_3"/>
    <property type="match status" value="1"/>
</dbReference>
<dbReference type="EMBL" id="CAEQ01001742">
    <property type="protein sequence ID" value="CCD15027.1"/>
    <property type="molecule type" value="Genomic_DNA"/>
</dbReference>
<dbReference type="FunFam" id="3.30.420.40:FF:000026">
    <property type="entry name" value="Heat shock protein 70"/>
    <property type="match status" value="1"/>
</dbReference>
<dbReference type="PROSITE" id="PS00297">
    <property type="entry name" value="HSP70_1"/>
    <property type="match status" value="1"/>
</dbReference>
<dbReference type="InterPro" id="IPR043129">
    <property type="entry name" value="ATPase_NBD"/>
</dbReference>
<evidence type="ECO:0000256" key="3">
    <source>
        <dbReference type="RuleBase" id="RU003322"/>
    </source>
</evidence>